<feature type="transmembrane region" description="Helical" evidence="4">
    <location>
        <begin position="251"/>
        <end position="275"/>
    </location>
</feature>
<dbReference type="InterPro" id="IPR036259">
    <property type="entry name" value="MFS_trans_sf"/>
</dbReference>
<dbReference type="EMBL" id="NFZT01000001">
    <property type="protein sequence ID" value="OWV34640.1"/>
    <property type="molecule type" value="Genomic_DNA"/>
</dbReference>
<evidence type="ECO:0000256" key="2">
    <source>
        <dbReference type="ARBA" id="ARBA00022989"/>
    </source>
</evidence>
<dbReference type="PANTHER" id="PTHR23546">
    <property type="entry name" value="TRANSPORT PROTEIN"/>
    <property type="match status" value="1"/>
</dbReference>
<organism evidence="6 7">
    <name type="scientific">Pacificimonas flava</name>
    <dbReference type="NCBI Taxonomy" id="1234595"/>
    <lineage>
        <taxon>Bacteria</taxon>
        <taxon>Pseudomonadati</taxon>
        <taxon>Pseudomonadota</taxon>
        <taxon>Alphaproteobacteria</taxon>
        <taxon>Sphingomonadales</taxon>
        <taxon>Sphingosinicellaceae</taxon>
        <taxon>Pacificimonas</taxon>
    </lineage>
</organism>
<keyword evidence="7" id="KW-1185">Reference proteome</keyword>
<evidence type="ECO:0000313" key="7">
    <source>
        <dbReference type="Proteomes" id="UP000198462"/>
    </source>
</evidence>
<dbReference type="STRING" id="1234595.C725_0857"/>
<dbReference type="Pfam" id="PF07690">
    <property type="entry name" value="MFS_1"/>
    <property type="match status" value="1"/>
</dbReference>
<feature type="transmembrane region" description="Helical" evidence="4">
    <location>
        <begin position="90"/>
        <end position="113"/>
    </location>
</feature>
<keyword evidence="2 4" id="KW-1133">Transmembrane helix</keyword>
<sequence length="398" mass="41966">MLFLVLFVTAAGNTALQSVLPAIGRELEIPDVAIAAIFSVSALMWTLSSPFWARQSDKRGRKKLVLLGMSGYLVSTAFCALVILGGLVGILGPLLIVILFAAFRSLFGLFGSASNPAAQAYVAVRTDRSRRTGALAVLASAFGLGTIVGPALAPFFIFPFVELSGPLFAFTAIALVTIILVQRYLPRDDPAEIERLRVAGEGRKRLSWFDPRIRPFVLYGLVAGNMQAVLSQTLGFHIIDSTALPPTEAQTFIGLAMMAGAGATLLAQWGLISMFGMEPRDLCRWGAVMALAGTATMIFSTDFYAITLSFALAMLGYGFARPGFSAGASLAVDIEDQGAAAGTVSAVNGASFILAPTVGVALYQLYEPLPYILSAAVLAVMTIYTLRSRAISGAAESA</sequence>
<keyword evidence="3 4" id="KW-0472">Membrane</keyword>
<proteinExistence type="predicted"/>
<reference evidence="7" key="1">
    <citation type="submission" date="2017-05" db="EMBL/GenBank/DDBJ databases">
        <authorList>
            <person name="Lin X."/>
        </authorList>
    </citation>
    <scope>NUCLEOTIDE SEQUENCE [LARGE SCALE GENOMIC DNA]</scope>
    <source>
        <strain evidence="7">JLT2012</strain>
    </source>
</reference>
<evidence type="ECO:0000256" key="4">
    <source>
        <dbReference type="SAM" id="Phobius"/>
    </source>
</evidence>
<feature type="transmembrane region" description="Helical" evidence="4">
    <location>
        <begin position="216"/>
        <end position="239"/>
    </location>
</feature>
<name>A0A219B8C6_9SPHN</name>
<evidence type="ECO:0000313" key="6">
    <source>
        <dbReference type="EMBL" id="OWV34640.1"/>
    </source>
</evidence>
<accession>A0A219B8C6</accession>
<feature type="transmembrane region" description="Helical" evidence="4">
    <location>
        <begin position="287"/>
        <end position="320"/>
    </location>
</feature>
<dbReference type="InterPro" id="IPR011701">
    <property type="entry name" value="MFS"/>
</dbReference>
<feature type="transmembrane region" description="Helical" evidence="4">
    <location>
        <begin position="369"/>
        <end position="386"/>
    </location>
</feature>
<dbReference type="PANTHER" id="PTHR23546:SF1">
    <property type="entry name" value="MEMBRANE PROTEIN"/>
    <property type="match status" value="1"/>
</dbReference>
<feature type="transmembrane region" description="Helical" evidence="4">
    <location>
        <begin position="33"/>
        <end position="52"/>
    </location>
</feature>
<evidence type="ECO:0000259" key="5">
    <source>
        <dbReference type="PROSITE" id="PS50850"/>
    </source>
</evidence>
<feature type="domain" description="Major facilitator superfamily (MFS) profile" evidence="5">
    <location>
        <begin position="1"/>
        <end position="391"/>
    </location>
</feature>
<feature type="transmembrane region" description="Helical" evidence="4">
    <location>
        <begin position="64"/>
        <end position="84"/>
    </location>
</feature>
<dbReference type="Proteomes" id="UP000198462">
    <property type="component" value="Unassembled WGS sequence"/>
</dbReference>
<dbReference type="Gene3D" id="1.20.1250.20">
    <property type="entry name" value="MFS general substrate transporter like domains"/>
    <property type="match status" value="1"/>
</dbReference>
<feature type="transmembrane region" description="Helical" evidence="4">
    <location>
        <begin position="134"/>
        <end position="161"/>
    </location>
</feature>
<evidence type="ECO:0000256" key="3">
    <source>
        <dbReference type="ARBA" id="ARBA00023136"/>
    </source>
</evidence>
<keyword evidence="1 4" id="KW-0812">Transmembrane</keyword>
<dbReference type="GO" id="GO:0022857">
    <property type="term" value="F:transmembrane transporter activity"/>
    <property type="evidence" value="ECO:0007669"/>
    <property type="project" value="InterPro"/>
</dbReference>
<gene>
    <name evidence="6" type="ORF">B5C34_04840</name>
</gene>
<dbReference type="PROSITE" id="PS50850">
    <property type="entry name" value="MFS"/>
    <property type="match status" value="1"/>
</dbReference>
<evidence type="ECO:0000256" key="1">
    <source>
        <dbReference type="ARBA" id="ARBA00022692"/>
    </source>
</evidence>
<dbReference type="SUPFAM" id="SSF103473">
    <property type="entry name" value="MFS general substrate transporter"/>
    <property type="match status" value="1"/>
</dbReference>
<dbReference type="InterPro" id="IPR020846">
    <property type="entry name" value="MFS_dom"/>
</dbReference>
<feature type="transmembrane region" description="Helical" evidence="4">
    <location>
        <begin position="167"/>
        <end position="185"/>
    </location>
</feature>
<protein>
    <submittedName>
        <fullName evidence="6">MFS transporter</fullName>
    </submittedName>
</protein>
<dbReference type="AlphaFoldDB" id="A0A219B8C6"/>
<dbReference type="OrthoDB" id="65739at2"/>
<comment type="caution">
    <text evidence="6">The sequence shown here is derived from an EMBL/GenBank/DDBJ whole genome shotgun (WGS) entry which is preliminary data.</text>
</comment>